<organism evidence="1">
    <name type="scientific">Euplotes harpa</name>
    <dbReference type="NCBI Taxonomy" id="151035"/>
    <lineage>
        <taxon>Eukaryota</taxon>
        <taxon>Sar</taxon>
        <taxon>Alveolata</taxon>
        <taxon>Ciliophora</taxon>
        <taxon>Intramacronucleata</taxon>
        <taxon>Spirotrichea</taxon>
        <taxon>Hypotrichia</taxon>
        <taxon>Euplotida</taxon>
        <taxon>Euplotidae</taxon>
        <taxon>Euplotes</taxon>
    </lineage>
</organism>
<evidence type="ECO:0000313" key="1">
    <source>
        <dbReference type="EMBL" id="CAE0347775.1"/>
    </source>
</evidence>
<proteinExistence type="predicted"/>
<dbReference type="EMBL" id="HBII01015675">
    <property type="protein sequence ID" value="CAE0347775.1"/>
    <property type="molecule type" value="Transcribed_RNA"/>
</dbReference>
<sequence>MDLYNKLVRNWEGKTAPIEEPKEYLKKGKRPLKMPKDYDFKVRNVNWGEYKNDFLLRTDAVWEKTKLKDHFYAMYRVFVYNEKTNGYYISDIRVVPTPSATADHLLGFVPFRGFTPTDGLIWTVKNGPMLFGTPGFSHFVCDKEGDAWYSCFIAFQKFMKCNERSEVALEEAHMFSGGFYEYPCYESVNALFYDCGPDLFEQMYEMYRQRLMGTTDKAPSYARLQLFKDPLNTVSDRKQLHY</sequence>
<gene>
    <name evidence="1" type="ORF">EHAR0213_LOCUS6686</name>
</gene>
<accession>A0A7S3J7G1</accession>
<protein>
    <submittedName>
        <fullName evidence="1">Uncharacterized protein</fullName>
    </submittedName>
</protein>
<reference evidence="1" key="1">
    <citation type="submission" date="2021-01" db="EMBL/GenBank/DDBJ databases">
        <authorList>
            <person name="Corre E."/>
            <person name="Pelletier E."/>
            <person name="Niang G."/>
            <person name="Scheremetjew M."/>
            <person name="Finn R."/>
            <person name="Kale V."/>
            <person name="Holt S."/>
            <person name="Cochrane G."/>
            <person name="Meng A."/>
            <person name="Brown T."/>
            <person name="Cohen L."/>
        </authorList>
    </citation>
    <scope>NUCLEOTIDE SEQUENCE</scope>
    <source>
        <strain evidence="1">FSP1.4</strain>
    </source>
</reference>
<dbReference type="AlphaFoldDB" id="A0A7S3J7G1"/>
<name>A0A7S3J7G1_9SPIT</name>